<evidence type="ECO:0000313" key="2">
    <source>
        <dbReference type="EMBL" id="CAG8980787.1"/>
    </source>
</evidence>
<dbReference type="AlphaFoldDB" id="A0A9N9LW41"/>
<evidence type="ECO:0000256" key="1">
    <source>
        <dbReference type="SAM" id="MobiDB-lite"/>
    </source>
</evidence>
<feature type="compositionally biased region" description="Polar residues" evidence="1">
    <location>
        <begin position="1"/>
        <end position="20"/>
    </location>
</feature>
<evidence type="ECO:0000313" key="3">
    <source>
        <dbReference type="Proteomes" id="UP000701801"/>
    </source>
</evidence>
<accession>A0A9N9LW41</accession>
<name>A0A9N9LW41_9HELO</name>
<comment type="caution">
    <text evidence="2">The sequence shown here is derived from an EMBL/GenBank/DDBJ whole genome shotgun (WGS) entry which is preliminary data.</text>
</comment>
<dbReference type="Proteomes" id="UP000701801">
    <property type="component" value="Unassembled WGS sequence"/>
</dbReference>
<keyword evidence="3" id="KW-1185">Reference proteome</keyword>
<sequence length="78" mass="8916">MSTLLTSNYTSHIPSNSRRSGPTFDSFLAPQDEISSRSIEYLHIKIPHHSLLPPRLRLQTTVYRGGSHVHTSWDNDKE</sequence>
<protein>
    <submittedName>
        <fullName evidence="2">Uncharacterized protein</fullName>
    </submittedName>
</protein>
<reference evidence="2" key="1">
    <citation type="submission" date="2021-07" db="EMBL/GenBank/DDBJ databases">
        <authorList>
            <person name="Durling M."/>
        </authorList>
    </citation>
    <scope>NUCLEOTIDE SEQUENCE</scope>
</reference>
<gene>
    <name evidence="2" type="ORF">HYALB_00010692</name>
</gene>
<organism evidence="2 3">
    <name type="scientific">Hymenoscyphus albidus</name>
    <dbReference type="NCBI Taxonomy" id="595503"/>
    <lineage>
        <taxon>Eukaryota</taxon>
        <taxon>Fungi</taxon>
        <taxon>Dikarya</taxon>
        <taxon>Ascomycota</taxon>
        <taxon>Pezizomycotina</taxon>
        <taxon>Leotiomycetes</taxon>
        <taxon>Helotiales</taxon>
        <taxon>Helotiaceae</taxon>
        <taxon>Hymenoscyphus</taxon>
    </lineage>
</organism>
<dbReference type="EMBL" id="CAJVRM010000417">
    <property type="protein sequence ID" value="CAG8980787.1"/>
    <property type="molecule type" value="Genomic_DNA"/>
</dbReference>
<proteinExistence type="predicted"/>
<feature type="region of interest" description="Disordered" evidence="1">
    <location>
        <begin position="1"/>
        <end position="24"/>
    </location>
</feature>